<dbReference type="Gene3D" id="3.90.550.10">
    <property type="entry name" value="Spore Coat Polysaccharide Biosynthesis Protein SpsA, Chain A"/>
    <property type="match status" value="1"/>
</dbReference>
<organism evidence="5 6">
    <name type="scientific">Microcystis aeruginosa Ma_QC_C_20070703_M131</name>
    <dbReference type="NCBI Taxonomy" id="2486263"/>
    <lineage>
        <taxon>Bacteria</taxon>
        <taxon>Bacillati</taxon>
        <taxon>Cyanobacteriota</taxon>
        <taxon>Cyanophyceae</taxon>
        <taxon>Oscillatoriophycideae</taxon>
        <taxon>Chroococcales</taxon>
        <taxon>Microcystaceae</taxon>
        <taxon>Microcystis</taxon>
    </lineage>
</organism>
<dbReference type="Proteomes" id="UP000316443">
    <property type="component" value="Unassembled WGS sequence"/>
</dbReference>
<keyword evidence="3 5" id="KW-0808">Transferase</keyword>
<proteinExistence type="inferred from homology"/>
<dbReference type="PANTHER" id="PTHR43630:SF1">
    <property type="entry name" value="POLY-BETA-1,6-N-ACETYL-D-GLUCOSAMINE SYNTHASE"/>
    <property type="match status" value="1"/>
</dbReference>
<comment type="similarity">
    <text evidence="1">Belongs to the glycosyltransferase 2 family.</text>
</comment>
<dbReference type="SUPFAM" id="SSF53448">
    <property type="entry name" value="Nucleotide-diphospho-sugar transferases"/>
    <property type="match status" value="1"/>
</dbReference>
<dbReference type="GO" id="GO:0016757">
    <property type="term" value="F:glycosyltransferase activity"/>
    <property type="evidence" value="ECO:0007669"/>
    <property type="project" value="UniProtKB-KW"/>
</dbReference>
<accession>A0A551XC68</accession>
<evidence type="ECO:0000256" key="2">
    <source>
        <dbReference type="ARBA" id="ARBA00022676"/>
    </source>
</evidence>
<keyword evidence="2" id="KW-0328">Glycosyltransferase</keyword>
<reference evidence="5 6" key="1">
    <citation type="submission" date="2019-01" db="EMBL/GenBank/DDBJ databases">
        <title>Coherence of Microcystis species and biogeography revealed through population genomics.</title>
        <authorList>
            <person name="Perez-Carrascal O.M."/>
            <person name="Terrat Y."/>
            <person name="Giani A."/>
            <person name="Fortin N."/>
            <person name="Tromas N."/>
            <person name="Shapiro B.J."/>
        </authorList>
    </citation>
    <scope>NUCLEOTIDE SEQUENCE [LARGE SCALE GENOMIC DNA]</scope>
    <source>
        <strain evidence="5">Ma_QC_C_20070703_M131</strain>
    </source>
</reference>
<name>A0A551XC68_MICAE</name>
<evidence type="ECO:0000256" key="3">
    <source>
        <dbReference type="ARBA" id="ARBA00022679"/>
    </source>
</evidence>
<gene>
    <name evidence="5" type="ORF">EWV85_18770</name>
</gene>
<comment type="caution">
    <text evidence="5">The sequence shown here is derived from an EMBL/GenBank/DDBJ whole genome shotgun (WGS) entry which is preliminary data.</text>
</comment>
<protein>
    <submittedName>
        <fullName evidence="5">Glycosyltransferase</fullName>
    </submittedName>
</protein>
<dbReference type="AlphaFoldDB" id="A0A551XC68"/>
<dbReference type="InterPro" id="IPR001173">
    <property type="entry name" value="Glyco_trans_2-like"/>
</dbReference>
<evidence type="ECO:0000313" key="5">
    <source>
        <dbReference type="EMBL" id="TRT46352.1"/>
    </source>
</evidence>
<dbReference type="InterPro" id="IPR029044">
    <property type="entry name" value="Nucleotide-diphossugar_trans"/>
</dbReference>
<evidence type="ECO:0000313" key="6">
    <source>
        <dbReference type="Proteomes" id="UP000316443"/>
    </source>
</evidence>
<sequence>MISIIIPAYNEEAVISKTISSVLDAIKQEPGEIIVVCNGCVDRTFDVASSFGDPVQVLNLEAGSKTAALNAGDSVAKFFPRFYLDADILVSPNAIKDIAAVLRSGVVHAAAPKMNCILDQSEWIVRAFYKTWLSRPYHKSGHVGSGFVAISEEGRRRFEKFPPIIADDEFLRRQFMLHERAVVENTWFTIRAPKDVASLIKVKTRSRLGTIQLNCLFPELAIKASISRDKISAVDFLNPQFWAYAWIVLNARLRSTAQWKAKKTSDWERDETSRNL</sequence>
<feature type="domain" description="Glycosyltransferase 2-like" evidence="4">
    <location>
        <begin position="3"/>
        <end position="126"/>
    </location>
</feature>
<evidence type="ECO:0000259" key="4">
    <source>
        <dbReference type="Pfam" id="PF00535"/>
    </source>
</evidence>
<dbReference type="Pfam" id="PF00535">
    <property type="entry name" value="Glycos_transf_2"/>
    <property type="match status" value="1"/>
</dbReference>
<dbReference type="PANTHER" id="PTHR43630">
    <property type="entry name" value="POLY-BETA-1,6-N-ACETYL-D-GLUCOSAMINE SYNTHASE"/>
    <property type="match status" value="1"/>
</dbReference>
<dbReference type="EMBL" id="SFCA01000199">
    <property type="protein sequence ID" value="TRT46352.1"/>
    <property type="molecule type" value="Genomic_DNA"/>
</dbReference>
<evidence type="ECO:0000256" key="1">
    <source>
        <dbReference type="ARBA" id="ARBA00006739"/>
    </source>
</evidence>